<keyword evidence="1" id="KW-0472">Membrane</keyword>
<keyword evidence="4" id="KW-1185">Reference proteome</keyword>
<proteinExistence type="predicted"/>
<name>A0ABS0CTB7_9NOCA</name>
<accession>A0ABS0CTB7</accession>
<evidence type="ECO:0000256" key="1">
    <source>
        <dbReference type="PROSITE-ProRule" id="PRU00473"/>
    </source>
</evidence>
<dbReference type="PROSITE" id="PS51123">
    <property type="entry name" value="OMPA_2"/>
    <property type="match status" value="1"/>
</dbReference>
<evidence type="ECO:0000313" key="4">
    <source>
        <dbReference type="Proteomes" id="UP000702209"/>
    </source>
</evidence>
<gene>
    <name evidence="3" type="ORF">IU459_16125</name>
</gene>
<evidence type="ECO:0000313" key="3">
    <source>
        <dbReference type="EMBL" id="MBF6299057.1"/>
    </source>
</evidence>
<evidence type="ECO:0000259" key="2">
    <source>
        <dbReference type="PROSITE" id="PS51123"/>
    </source>
</evidence>
<dbReference type="EMBL" id="JADLQX010000011">
    <property type="protein sequence ID" value="MBF6299057.1"/>
    <property type="molecule type" value="Genomic_DNA"/>
</dbReference>
<dbReference type="Gene3D" id="3.30.1330.60">
    <property type="entry name" value="OmpA-like domain"/>
    <property type="match status" value="1"/>
</dbReference>
<comment type="caution">
    <text evidence="3">The sequence shown here is derived from an EMBL/GenBank/DDBJ whole genome shotgun (WGS) entry which is preliminary data.</text>
</comment>
<dbReference type="Proteomes" id="UP000702209">
    <property type="component" value="Unassembled WGS sequence"/>
</dbReference>
<protein>
    <submittedName>
        <fullName evidence="3">OmpA family protein</fullName>
    </submittedName>
</protein>
<dbReference type="InterPro" id="IPR006665">
    <property type="entry name" value="OmpA-like"/>
</dbReference>
<sequence length="401" mass="41994">MPLKNIRPYLGRPTVRDAVRYFVLALAVAILLTGLLCSCTSAPVGSSTAAVTIAATATSAEPRAALPDSLTAELVNIAKRSKRPDHATVRVLSSATGTVTTTDLTPLRPNGQVQHAAADADRRITASLRELDDSVANAQAEQPGLNLLALLDRASQLPGDLHIISSGISTVAPVDLRVVGWNAKPDSVIDSIARQGRLPSLSGRHVTFHGLGIAAGSQPGLPPFARTVVEQLWTGICQRAEAASCTVAHDPSAAAAPVATMPVPVVSVPDAITEGGCPVWASLNDATLHFAPDSPVLPTNADDALRPMVEAASRCAVQSIDVTGHIADTGTEDTRNSLSERRARAVADRLVALGLPSELLGNVSGHDANEPVVLNFTNGVFDEFKAQQNRRVELIFHRSGH</sequence>
<dbReference type="RefSeq" id="WP_195130350.1">
    <property type="nucleotide sequence ID" value="NZ_JADLQX010000011.1"/>
</dbReference>
<dbReference type="InterPro" id="IPR036737">
    <property type="entry name" value="OmpA-like_sf"/>
</dbReference>
<dbReference type="Pfam" id="PF00691">
    <property type="entry name" value="OmpA"/>
    <property type="match status" value="1"/>
</dbReference>
<reference evidence="3 4" key="1">
    <citation type="submission" date="2020-10" db="EMBL/GenBank/DDBJ databases">
        <title>Identification of Nocardia species via Next-generation sequencing and recognition of intraspecies genetic diversity.</title>
        <authorList>
            <person name="Li P."/>
            <person name="Li P."/>
            <person name="Lu B."/>
        </authorList>
    </citation>
    <scope>NUCLEOTIDE SEQUENCE [LARGE SCALE GENOMIC DNA]</scope>
    <source>
        <strain evidence="3 4">BJ06-0157</strain>
    </source>
</reference>
<feature type="domain" description="OmpA-like" evidence="2">
    <location>
        <begin position="281"/>
        <end position="400"/>
    </location>
</feature>
<dbReference type="SUPFAM" id="SSF103088">
    <property type="entry name" value="OmpA-like"/>
    <property type="match status" value="1"/>
</dbReference>
<dbReference type="CDD" id="cd07185">
    <property type="entry name" value="OmpA_C-like"/>
    <property type="match status" value="1"/>
</dbReference>
<organism evidence="3 4">
    <name type="scientific">Nocardia amamiensis</name>
    <dbReference type="NCBI Taxonomy" id="404578"/>
    <lineage>
        <taxon>Bacteria</taxon>
        <taxon>Bacillati</taxon>
        <taxon>Actinomycetota</taxon>
        <taxon>Actinomycetes</taxon>
        <taxon>Mycobacteriales</taxon>
        <taxon>Nocardiaceae</taxon>
        <taxon>Nocardia</taxon>
    </lineage>
</organism>